<accession>A4BL47</accession>
<evidence type="ECO:0000313" key="11">
    <source>
        <dbReference type="EMBL" id="EAR23035.1"/>
    </source>
</evidence>
<keyword evidence="7 9" id="KW-0862">Zinc</keyword>
<dbReference type="EC" id="3.4.11.-" evidence="10"/>
<reference evidence="11 12" key="1">
    <citation type="submission" date="2006-02" db="EMBL/GenBank/DDBJ databases">
        <authorList>
            <person name="Waterbury J."/>
            <person name="Ferriera S."/>
            <person name="Johnson J."/>
            <person name="Kravitz S."/>
            <person name="Halpern A."/>
            <person name="Remington K."/>
            <person name="Beeson K."/>
            <person name="Tran B."/>
            <person name="Rogers Y.-H."/>
            <person name="Friedman R."/>
            <person name="Venter J.C."/>
        </authorList>
    </citation>
    <scope>NUCLEOTIDE SEQUENCE [LARGE SCALE GENOMIC DNA]</scope>
    <source>
        <strain evidence="11 12">Nb-231</strain>
    </source>
</reference>
<evidence type="ECO:0000256" key="9">
    <source>
        <dbReference type="RuleBase" id="RU004386"/>
    </source>
</evidence>
<dbReference type="NCBIfam" id="NF002759">
    <property type="entry name" value="PRK02813.1"/>
    <property type="match status" value="1"/>
</dbReference>
<dbReference type="Gene3D" id="3.40.630.10">
    <property type="entry name" value="Zn peptidases"/>
    <property type="match status" value="1"/>
</dbReference>
<dbReference type="Gene3D" id="2.30.250.10">
    <property type="entry name" value="Aminopeptidase i, Domain 2"/>
    <property type="match status" value="1"/>
</dbReference>
<evidence type="ECO:0000256" key="5">
    <source>
        <dbReference type="ARBA" id="ARBA00022723"/>
    </source>
</evidence>
<dbReference type="SUPFAM" id="SSF101821">
    <property type="entry name" value="Aminopeptidase/glucanase lid domain"/>
    <property type="match status" value="1"/>
</dbReference>
<keyword evidence="12" id="KW-1185">Reference proteome</keyword>
<dbReference type="GO" id="GO:0004177">
    <property type="term" value="F:aminopeptidase activity"/>
    <property type="evidence" value="ECO:0007669"/>
    <property type="project" value="UniProtKB-KW"/>
</dbReference>
<dbReference type="OrthoDB" id="5288740at2"/>
<name>A4BL47_9GAMM</name>
<comment type="similarity">
    <text evidence="2 9">Belongs to the peptidase M18 family.</text>
</comment>
<comment type="cofactor">
    <cofactor evidence="1 10">
        <name>Zn(2+)</name>
        <dbReference type="ChEBI" id="CHEBI:29105"/>
    </cofactor>
</comment>
<dbReference type="InterPro" id="IPR001948">
    <property type="entry name" value="Peptidase_M18"/>
</dbReference>
<dbReference type="CDD" id="cd05658">
    <property type="entry name" value="M18_DAP"/>
    <property type="match status" value="1"/>
</dbReference>
<dbReference type="InterPro" id="IPR023358">
    <property type="entry name" value="Peptidase_M18_dom2"/>
</dbReference>
<evidence type="ECO:0000256" key="6">
    <source>
        <dbReference type="ARBA" id="ARBA00022801"/>
    </source>
</evidence>
<keyword evidence="5 9" id="KW-0479">Metal-binding</keyword>
<dbReference type="GO" id="GO:0006508">
    <property type="term" value="P:proteolysis"/>
    <property type="evidence" value="ECO:0007669"/>
    <property type="project" value="UniProtKB-KW"/>
</dbReference>
<comment type="caution">
    <text evidence="11">The sequence shown here is derived from an EMBL/GenBank/DDBJ whole genome shotgun (WGS) entry which is preliminary data.</text>
</comment>
<dbReference type="GO" id="GO:0005737">
    <property type="term" value="C:cytoplasm"/>
    <property type="evidence" value="ECO:0007669"/>
    <property type="project" value="UniProtKB-ARBA"/>
</dbReference>
<gene>
    <name evidence="11" type="ORF">NB231_14483</name>
</gene>
<evidence type="ECO:0000256" key="7">
    <source>
        <dbReference type="ARBA" id="ARBA00022833"/>
    </source>
</evidence>
<proteinExistence type="inferred from homology"/>
<dbReference type="SUPFAM" id="SSF53187">
    <property type="entry name" value="Zn-dependent exopeptidases"/>
    <property type="match status" value="1"/>
</dbReference>
<evidence type="ECO:0000256" key="3">
    <source>
        <dbReference type="ARBA" id="ARBA00022438"/>
    </source>
</evidence>
<dbReference type="Pfam" id="PF02127">
    <property type="entry name" value="Peptidase_M18"/>
    <property type="match status" value="1"/>
</dbReference>
<evidence type="ECO:0000256" key="8">
    <source>
        <dbReference type="ARBA" id="ARBA00023049"/>
    </source>
</evidence>
<dbReference type="GO" id="GO:0008237">
    <property type="term" value="F:metallopeptidase activity"/>
    <property type="evidence" value="ECO:0007669"/>
    <property type="project" value="UniProtKB-KW"/>
</dbReference>
<dbReference type="PRINTS" id="PR00932">
    <property type="entry name" value="AMINO1PTASE"/>
</dbReference>
<evidence type="ECO:0000313" key="12">
    <source>
        <dbReference type="Proteomes" id="UP000003374"/>
    </source>
</evidence>
<organism evidence="11 12">
    <name type="scientific">Nitrococcus mobilis Nb-231</name>
    <dbReference type="NCBI Taxonomy" id="314278"/>
    <lineage>
        <taxon>Bacteria</taxon>
        <taxon>Pseudomonadati</taxon>
        <taxon>Pseudomonadota</taxon>
        <taxon>Gammaproteobacteria</taxon>
        <taxon>Chromatiales</taxon>
        <taxon>Ectothiorhodospiraceae</taxon>
        <taxon>Nitrococcus</taxon>
    </lineage>
</organism>
<protein>
    <recommendedName>
        <fullName evidence="10">M18 family aminopeptidase</fullName>
        <ecNumber evidence="10">3.4.11.-</ecNumber>
    </recommendedName>
</protein>
<dbReference type="HOGENOM" id="CLU_019532_2_0_6"/>
<evidence type="ECO:0000256" key="4">
    <source>
        <dbReference type="ARBA" id="ARBA00022670"/>
    </source>
</evidence>
<dbReference type="PANTHER" id="PTHR28570">
    <property type="entry name" value="ASPARTYL AMINOPEPTIDASE"/>
    <property type="match status" value="1"/>
</dbReference>
<dbReference type="RefSeq" id="WP_005003876.1">
    <property type="nucleotide sequence ID" value="NZ_CH672427.1"/>
</dbReference>
<keyword evidence="8 9" id="KW-0482">Metalloprotease</keyword>
<evidence type="ECO:0000256" key="1">
    <source>
        <dbReference type="ARBA" id="ARBA00001947"/>
    </source>
</evidence>
<evidence type="ECO:0000256" key="10">
    <source>
        <dbReference type="RuleBase" id="RU004387"/>
    </source>
</evidence>
<dbReference type="GO" id="GO:0008270">
    <property type="term" value="F:zinc ion binding"/>
    <property type="evidence" value="ECO:0007669"/>
    <property type="project" value="InterPro"/>
</dbReference>
<dbReference type="PANTHER" id="PTHR28570:SF3">
    <property type="entry name" value="ASPARTYL AMINOPEPTIDASE"/>
    <property type="match status" value="1"/>
</dbReference>
<dbReference type="STRING" id="314278.NB231_14483"/>
<keyword evidence="6 9" id="KW-0378">Hydrolase</keyword>
<keyword evidence="3 9" id="KW-0031">Aminopeptidase</keyword>
<keyword evidence="4 9" id="KW-0645">Protease</keyword>
<dbReference type="Proteomes" id="UP000003374">
    <property type="component" value="Unassembled WGS sequence"/>
</dbReference>
<dbReference type="AlphaFoldDB" id="A4BL47"/>
<sequence>MQSPQEREPARRLLEFIDESPSPWHAAARLTAALSAAGFVALDEAQPWDLVPGRGYYVIRGGSSVIAFRLGERPLQGAGLRIIGAHTDSPGLRVKPAGASIRGDMAMLGVEVYGGPILASFADRDLTLAGRVLVQTGTGQEERLYRYPGALVRLPNLAIHMNRNVNEEGLRFDPQEQLPLIFECSETEPEPTEDRFRQRLAGWLDISPQSLRSWELAVVDTQPGAFFGPAEEFVATARLDNLASCHAALEAILTVEPTAGVSLIACFDHEEVGSESYQGAAGCFLPDTLEAIRVALGVERAVLQRELAGGWLLSADMAHAYHPNFPAYYDEPHAPRVNAGPVIKLNAKQRYATDAVGDAYFQALCERAGVPWQRYVHRANLPCGSTIGPICAARLGLRTVDIGAPMWSMHSIRESAGAFDHGYMIRALSAFFAEV</sequence>
<dbReference type="EMBL" id="AAOF01000001">
    <property type="protein sequence ID" value="EAR23035.1"/>
    <property type="molecule type" value="Genomic_DNA"/>
</dbReference>
<evidence type="ECO:0000256" key="2">
    <source>
        <dbReference type="ARBA" id="ARBA00008290"/>
    </source>
</evidence>
<dbReference type="eggNOG" id="COG1362">
    <property type="taxonomic scope" value="Bacteria"/>
</dbReference>